<feature type="transmembrane region" description="Helical" evidence="1">
    <location>
        <begin position="186"/>
        <end position="210"/>
    </location>
</feature>
<evidence type="ECO:0000313" key="3">
    <source>
        <dbReference type="Proteomes" id="UP000679691"/>
    </source>
</evidence>
<feature type="transmembrane region" description="Helical" evidence="1">
    <location>
        <begin position="151"/>
        <end position="171"/>
    </location>
</feature>
<gene>
    <name evidence="2" type="ORF">J5U18_04610</name>
</gene>
<dbReference type="AlphaFoldDB" id="A0A8T4H6S1"/>
<feature type="transmembrane region" description="Helical" evidence="1">
    <location>
        <begin position="6"/>
        <end position="26"/>
    </location>
</feature>
<evidence type="ECO:0000313" key="2">
    <source>
        <dbReference type="EMBL" id="MBP3942850.1"/>
    </source>
</evidence>
<comment type="caution">
    <text evidence="2">The sequence shown here is derived from an EMBL/GenBank/DDBJ whole genome shotgun (WGS) entry which is preliminary data.</text>
</comment>
<evidence type="ECO:0008006" key="4">
    <source>
        <dbReference type="Google" id="ProtNLM"/>
    </source>
</evidence>
<sequence>MENNLLIIIEGVLIALIICYQIYVGFKLKKDIKIFKDYIPTKTFFKVNHVHIDSELLKVGEYDAIIEYVKNKTFNEKGDVVSEKSINDLDFNLINCGNFSETYFDKIIESLNIYLIRNNGGIADFNIVKDLVERNVSVEEDNLKETINKPLYLGLMATLLGIIFGLFGLYFQIQDQADNSTIKLDGFLIAVCIAMISSCIGLAITTIIGLNNFKVAKSKVERGKNDFYNFIQTELLPQVSNDFGTSISKLTRSMQAFNADFTSNVGALSNLFQRNYDTLKVQDVILDRLEKINAKDFLAMNATVLKRLEQATSNFDRFNNFVESLNHGLSETRNLSSSLHTLMNRVNNFEGLAEKLDLRVEESNKIIESVDRHFNALDNFEKLNSQMFQRLNENMEDTLGEVTKGIKANYNKVLNQIDDENHILFDAYKEKKTKFDKLDLLDNLEKLNLLEQLSKLDVLFQVKDYIDSYGNHGQELADKVVVIQKLMEDLKIISEQRSKGTQVQPNVDLLSAIREIKNSVEESNNRSVMKKIFGGK</sequence>
<keyword evidence="1" id="KW-0812">Transmembrane</keyword>
<evidence type="ECO:0000256" key="1">
    <source>
        <dbReference type="SAM" id="Phobius"/>
    </source>
</evidence>
<keyword evidence="1" id="KW-0472">Membrane</keyword>
<keyword evidence="3" id="KW-1185">Reference proteome</keyword>
<dbReference type="EMBL" id="JAGKSB010000004">
    <property type="protein sequence ID" value="MBP3942850.1"/>
    <property type="molecule type" value="Genomic_DNA"/>
</dbReference>
<proteinExistence type="predicted"/>
<reference evidence="2" key="1">
    <citation type="submission" date="2021-03" db="EMBL/GenBank/DDBJ databases">
        <authorList>
            <person name="Lu T."/>
            <person name="Wang Q."/>
            <person name="Han X."/>
        </authorList>
    </citation>
    <scope>NUCLEOTIDE SEQUENCE</scope>
    <source>
        <strain evidence="2">WQ 2009</strain>
    </source>
</reference>
<keyword evidence="1" id="KW-1133">Transmembrane helix</keyword>
<dbReference type="Proteomes" id="UP000679691">
    <property type="component" value="Unassembled WGS sequence"/>
</dbReference>
<name>A0A8T4H6S1_9SPHI</name>
<accession>A0A8T4H6S1</accession>
<dbReference type="RefSeq" id="WP_353546336.1">
    <property type="nucleotide sequence ID" value="NZ_JAGKSB010000004.1"/>
</dbReference>
<organism evidence="2 3">
    <name type="scientific">Rhinopithecimicrobium faecis</name>
    <dbReference type="NCBI Taxonomy" id="2820698"/>
    <lineage>
        <taxon>Bacteria</taxon>
        <taxon>Pseudomonadati</taxon>
        <taxon>Bacteroidota</taxon>
        <taxon>Sphingobacteriia</taxon>
        <taxon>Sphingobacteriales</taxon>
        <taxon>Sphingobacteriaceae</taxon>
        <taxon>Rhinopithecimicrobium</taxon>
    </lineage>
</organism>
<protein>
    <recommendedName>
        <fullName evidence="4">MotA/TolQ/ExbB proton channel domain-containing protein</fullName>
    </recommendedName>
</protein>